<dbReference type="GO" id="GO:0005840">
    <property type="term" value="C:ribosome"/>
    <property type="evidence" value="ECO:0007669"/>
    <property type="project" value="UniProtKB-KW"/>
</dbReference>
<feature type="region of interest" description="Disordered" evidence="4">
    <location>
        <begin position="474"/>
        <end position="499"/>
    </location>
</feature>
<comment type="similarity">
    <text evidence="1">Belongs to the universal ribosomal protein uL24 family.</text>
</comment>
<dbReference type="InterPro" id="IPR003256">
    <property type="entry name" value="Ribosomal_uL24"/>
</dbReference>
<keyword evidence="2 5" id="KW-0689">Ribosomal protein</keyword>
<dbReference type="Gene3D" id="2.30.30.30">
    <property type="match status" value="1"/>
</dbReference>
<accession>A0AAV7JD77</accession>
<dbReference type="GO" id="GO:1990904">
    <property type="term" value="C:ribonucleoprotein complex"/>
    <property type="evidence" value="ECO:0007669"/>
    <property type="project" value="UniProtKB-KW"/>
</dbReference>
<dbReference type="SUPFAM" id="SSF50104">
    <property type="entry name" value="Translation proteins SH3-like domain"/>
    <property type="match status" value="1"/>
</dbReference>
<proteinExistence type="inferred from homology"/>
<dbReference type="EMBL" id="JAKMXF010000354">
    <property type="protein sequence ID" value="KAI6646713.1"/>
    <property type="molecule type" value="Genomic_DNA"/>
</dbReference>
<dbReference type="GO" id="GO:0003735">
    <property type="term" value="F:structural constituent of ribosome"/>
    <property type="evidence" value="ECO:0007669"/>
    <property type="project" value="InterPro"/>
</dbReference>
<sequence length="757" mass="87103">MKAWMGRSYRELMEYKKFRSKYPRVKLKEVEIPIFPGDFVQVMKGPEIGKCGRVLAVYRSLNWIYVRALNMRTVRYTSPEGKPVHISYERPFVPDEIQLLDPDNGNKPTKVNIVTTPRGNKFRVTQAGNTMFIPRDGDPDLVGPYAQIPAYREGPYDTRAEVVLEKSYRLTLNTVEEELLLKHKDYIQQKLREGKTGRINTLPRIPKNKWITNEYIPPYLEVVKLESQDEIKKKVKLVMSVHTSNPPSVAGPRTPYALYPELTSQKSGMDHKGFLWRAGYKRQTEAKGRYTSEYQRQFQPVIAGQREVSDLLKERKNPKVPVVDVREVLKEVERPELIDREVSKRDAPEPIDREVTKAHTMVPVDREVSKGNIIKQGDMEFYKEERPEIDVPVHKDFIPHNIPDKSLEVVGRQKRSKKIRDKRGAKRTKKERVPSFPLSEYQSQFQGLGQQSSKDKSFPIYKFPVKHSSYESQPALVPAPVRPVSPSNPVQRSPRRWSSEYRSNYSLRTSSPDKANNVTNPWYQMVIELREKARVYRDRGRSSALEHFQLPLCRRYAEVADSSRLSSNRSVYPQDEGANIVEEEQTNRVQHIDTSARGRVCHNEHKDKSPVDQLGSSLSKLNVTTPITNQLTELEPHTSQLHKVTSNTMRSSVVRHKPLSPPQHEAIRARTAVPPIDINRVHSYSPIYPVTHSSPNYLPASVPHSALSQTDTSLQTQLFKYKEDIRTPEPDEVSVSSAASLASHTLERAKHRQTFWK</sequence>
<dbReference type="InterPro" id="IPR008991">
    <property type="entry name" value="Translation_prot_SH3-like_sf"/>
</dbReference>
<evidence type="ECO:0000256" key="1">
    <source>
        <dbReference type="ARBA" id="ARBA00010618"/>
    </source>
</evidence>
<evidence type="ECO:0000256" key="3">
    <source>
        <dbReference type="ARBA" id="ARBA00023274"/>
    </source>
</evidence>
<dbReference type="PANTHER" id="PTHR12903">
    <property type="entry name" value="MITOCHONDRIAL RIBOSOMAL PROTEIN L24"/>
    <property type="match status" value="1"/>
</dbReference>
<gene>
    <name evidence="5" type="ORF">LOD99_12834</name>
</gene>
<evidence type="ECO:0000313" key="6">
    <source>
        <dbReference type="Proteomes" id="UP001165289"/>
    </source>
</evidence>
<name>A0AAV7JD77_9METZ</name>
<protein>
    <submittedName>
        <fullName evidence="5">39S ribosomal protein L24, mitochondrial</fullName>
    </submittedName>
</protein>
<dbReference type="AlphaFoldDB" id="A0AAV7JD77"/>
<evidence type="ECO:0000313" key="5">
    <source>
        <dbReference type="EMBL" id="KAI6646713.1"/>
    </source>
</evidence>
<dbReference type="GO" id="GO:0006412">
    <property type="term" value="P:translation"/>
    <property type="evidence" value="ECO:0007669"/>
    <property type="project" value="InterPro"/>
</dbReference>
<dbReference type="GO" id="GO:0003723">
    <property type="term" value="F:RNA binding"/>
    <property type="evidence" value="ECO:0007669"/>
    <property type="project" value="InterPro"/>
</dbReference>
<dbReference type="InterPro" id="IPR014722">
    <property type="entry name" value="Rib_uL2_dom2"/>
</dbReference>
<comment type="caution">
    <text evidence="5">The sequence shown here is derived from an EMBL/GenBank/DDBJ whole genome shotgun (WGS) entry which is preliminary data.</text>
</comment>
<evidence type="ECO:0000256" key="2">
    <source>
        <dbReference type="ARBA" id="ARBA00022980"/>
    </source>
</evidence>
<feature type="region of interest" description="Disordered" evidence="4">
    <location>
        <begin position="413"/>
        <end position="433"/>
    </location>
</feature>
<organism evidence="5 6">
    <name type="scientific">Oopsacas minuta</name>
    <dbReference type="NCBI Taxonomy" id="111878"/>
    <lineage>
        <taxon>Eukaryota</taxon>
        <taxon>Metazoa</taxon>
        <taxon>Porifera</taxon>
        <taxon>Hexactinellida</taxon>
        <taxon>Hexasterophora</taxon>
        <taxon>Lyssacinosida</taxon>
        <taxon>Leucopsacidae</taxon>
        <taxon>Oopsacas</taxon>
    </lineage>
</organism>
<feature type="compositionally biased region" description="Basic residues" evidence="4">
    <location>
        <begin position="413"/>
        <end position="430"/>
    </location>
</feature>
<evidence type="ECO:0000256" key="4">
    <source>
        <dbReference type="SAM" id="MobiDB-lite"/>
    </source>
</evidence>
<keyword evidence="6" id="KW-1185">Reference proteome</keyword>
<reference evidence="5 6" key="1">
    <citation type="journal article" date="2023" name="BMC Biol.">
        <title>The compact genome of the sponge Oopsacas minuta (Hexactinellida) is lacking key metazoan core genes.</title>
        <authorList>
            <person name="Santini S."/>
            <person name="Schenkelaars Q."/>
            <person name="Jourda C."/>
            <person name="Duchesne M."/>
            <person name="Belahbib H."/>
            <person name="Rocher C."/>
            <person name="Selva M."/>
            <person name="Riesgo A."/>
            <person name="Vervoort M."/>
            <person name="Leys S.P."/>
            <person name="Kodjabachian L."/>
            <person name="Le Bivic A."/>
            <person name="Borchiellini C."/>
            <person name="Claverie J.M."/>
            <person name="Renard E."/>
        </authorList>
    </citation>
    <scope>NUCLEOTIDE SEQUENCE [LARGE SCALE GENOMIC DNA]</scope>
    <source>
        <strain evidence="5">SPO-2</strain>
    </source>
</reference>
<dbReference type="InterPro" id="IPR041988">
    <property type="entry name" value="Ribosomal_uL24_KOW"/>
</dbReference>
<keyword evidence="3" id="KW-0687">Ribonucleoprotein</keyword>
<dbReference type="Proteomes" id="UP001165289">
    <property type="component" value="Unassembled WGS sequence"/>
</dbReference>
<dbReference type="CDD" id="cd06089">
    <property type="entry name" value="KOW_RPL26"/>
    <property type="match status" value="1"/>
</dbReference>